<dbReference type="SUPFAM" id="SSF48452">
    <property type="entry name" value="TPR-like"/>
    <property type="match status" value="2"/>
</dbReference>
<dbReference type="PANTHER" id="PTHR46082">
    <property type="entry name" value="ATP/GTP-BINDING PROTEIN-RELATED"/>
    <property type="match status" value="1"/>
</dbReference>
<dbReference type="RefSeq" id="WP_380865244.1">
    <property type="nucleotide sequence ID" value="NZ_JBHSKM010000049.1"/>
</dbReference>
<dbReference type="SMART" id="SM00028">
    <property type="entry name" value="TPR"/>
    <property type="match status" value="3"/>
</dbReference>
<sequence length="735" mass="78649">MREAVGSLVAHHGAVAAGHLEVGQLVMAVPSRAATRVMTLAAPMGLRHPERPLRGRAGLLEDLLRQYRGRGDGRLHVLHGLSGSGKTALALELVHALQARFGSAFGPYAWWIDGRQDALFEGGIRAVARRLGLPGDVVDAEEVVDVLWQRLGQAKCPWLLVVDGVRDPSVLNGPGRLAAGTGWIRPHSCPSGLVLITTYDGTTDIWGSGAALHPVLPLPERDAAQVLFDHAGPNAGSWGGAVRLARRLGGLPLALRMAGSYLAEVIAMPDAFRDADMPAEFDAFVRALDEPVGHGLNPAPVIADTWRLALDMLERRGFPFASAVLELLSSFADAPIPYALVLRAPLMDGEAGFEGINGSAVWRTLRALAALSLIDFCPPETGGPPAAALDGVLASVRVHPLIRDLSGTSRHLPLTVALLGLACSIEQVGKPEEPDAWAAWTLLAPHALRLAEQEGSLEGAPLRVQVAGAEAAELAGRYLQARGLPRQAGAVFESVLGWRKRLLGPTDAETLTAQHNLAGALHDMGQLARAEAGYRNVWRSHCAARGESFPHALTARHELGRVLHDMGHLSEAEEHHSAVLAYRQQSQGSEHGHTLSARHELARVLHDLGRWEEARHNYARVLQARRRNLGDNHPRTLTVLHNLACLAQDEGRLDNALPQLRSVHAARSQILGSTHPQTLSTAFRLGCALRDAGDTLHAHALLQHVHTALSSSLGDAHAHARRAAQALRGFSATPG</sequence>
<name>A0ABW0CWZ8_STRCD</name>
<evidence type="ECO:0000313" key="1">
    <source>
        <dbReference type="EMBL" id="MFC5220459.1"/>
    </source>
</evidence>
<dbReference type="InterPro" id="IPR053137">
    <property type="entry name" value="NLR-like"/>
</dbReference>
<keyword evidence="2" id="KW-1185">Reference proteome</keyword>
<dbReference type="PRINTS" id="PR00364">
    <property type="entry name" value="DISEASERSIST"/>
</dbReference>
<reference evidence="2" key="1">
    <citation type="journal article" date="2019" name="Int. J. Syst. Evol. Microbiol.">
        <title>The Global Catalogue of Microorganisms (GCM) 10K type strain sequencing project: providing services to taxonomists for standard genome sequencing and annotation.</title>
        <authorList>
            <consortium name="The Broad Institute Genomics Platform"/>
            <consortium name="The Broad Institute Genome Sequencing Center for Infectious Disease"/>
            <person name="Wu L."/>
            <person name="Ma J."/>
        </authorList>
    </citation>
    <scope>NUCLEOTIDE SEQUENCE [LARGE SCALE GENOMIC DNA]</scope>
    <source>
        <strain evidence="2">KCTC 42586</strain>
    </source>
</reference>
<gene>
    <name evidence="1" type="ORF">ACFPQ9_42300</name>
</gene>
<dbReference type="PANTHER" id="PTHR46082:SF6">
    <property type="entry name" value="AAA+ ATPASE DOMAIN-CONTAINING PROTEIN-RELATED"/>
    <property type="match status" value="1"/>
</dbReference>
<dbReference type="InterPro" id="IPR027417">
    <property type="entry name" value="P-loop_NTPase"/>
</dbReference>
<dbReference type="Pfam" id="PF13374">
    <property type="entry name" value="TPR_10"/>
    <property type="match status" value="1"/>
</dbReference>
<organism evidence="1 2">
    <name type="scientific">Streptomyces coerulescens</name>
    <dbReference type="NCBI Taxonomy" id="29304"/>
    <lineage>
        <taxon>Bacteria</taxon>
        <taxon>Bacillati</taxon>
        <taxon>Actinomycetota</taxon>
        <taxon>Actinomycetes</taxon>
        <taxon>Kitasatosporales</taxon>
        <taxon>Streptomycetaceae</taxon>
        <taxon>Streptomyces</taxon>
    </lineage>
</organism>
<accession>A0ABW0CWZ8</accession>
<evidence type="ECO:0000313" key="2">
    <source>
        <dbReference type="Proteomes" id="UP001596263"/>
    </source>
</evidence>
<dbReference type="InterPro" id="IPR019734">
    <property type="entry name" value="TPR_rpt"/>
</dbReference>
<dbReference type="InterPro" id="IPR011990">
    <property type="entry name" value="TPR-like_helical_dom_sf"/>
</dbReference>
<comment type="caution">
    <text evidence="1">The sequence shown here is derived from an EMBL/GenBank/DDBJ whole genome shotgun (WGS) entry which is preliminary data.</text>
</comment>
<protein>
    <submittedName>
        <fullName evidence="1">Tetratricopeptide repeat protein</fullName>
    </submittedName>
</protein>
<dbReference type="Proteomes" id="UP001596263">
    <property type="component" value="Unassembled WGS sequence"/>
</dbReference>
<dbReference type="Gene3D" id="3.40.50.300">
    <property type="entry name" value="P-loop containing nucleotide triphosphate hydrolases"/>
    <property type="match status" value="1"/>
</dbReference>
<dbReference type="SUPFAM" id="SSF52540">
    <property type="entry name" value="P-loop containing nucleoside triphosphate hydrolases"/>
    <property type="match status" value="1"/>
</dbReference>
<proteinExistence type="predicted"/>
<dbReference type="Gene3D" id="1.25.40.10">
    <property type="entry name" value="Tetratricopeptide repeat domain"/>
    <property type="match status" value="1"/>
</dbReference>
<dbReference type="Pfam" id="PF13424">
    <property type="entry name" value="TPR_12"/>
    <property type="match status" value="1"/>
</dbReference>
<dbReference type="EMBL" id="JBHSKM010000049">
    <property type="protein sequence ID" value="MFC5220459.1"/>
    <property type="molecule type" value="Genomic_DNA"/>
</dbReference>